<dbReference type="EMBL" id="JBHSRS010000083">
    <property type="protein sequence ID" value="MFC6283556.1"/>
    <property type="molecule type" value="Genomic_DNA"/>
</dbReference>
<accession>A0ABW1U0W3</accession>
<dbReference type="PANTHER" id="PTHR35603:SF2">
    <property type="entry name" value="OUTER MEMBRANE LIPOPROTEIN"/>
    <property type="match status" value="1"/>
</dbReference>
<keyword evidence="3" id="KW-0732">Signal</keyword>
<dbReference type="Proteomes" id="UP001596270">
    <property type="component" value="Unassembled WGS sequence"/>
</dbReference>
<evidence type="ECO:0000256" key="3">
    <source>
        <dbReference type="SAM" id="SignalP"/>
    </source>
</evidence>
<dbReference type="RefSeq" id="WP_371438182.1">
    <property type="nucleotide sequence ID" value="NZ_JBHSRS010000083.1"/>
</dbReference>
<evidence type="ECO:0000313" key="6">
    <source>
        <dbReference type="Proteomes" id="UP001596270"/>
    </source>
</evidence>
<proteinExistence type="predicted"/>
<protein>
    <submittedName>
        <fullName evidence="5">Glycine zipper 2TM domain-containing protein</fullName>
    </submittedName>
</protein>
<gene>
    <name evidence="5" type="ORF">ACFQND_20205</name>
</gene>
<name>A0ABW1U0W3_9BURK</name>
<keyword evidence="2" id="KW-0472">Membrane</keyword>
<sequence>MKKVLVLSAAAAAGLLSFNASATDILARVISSTPVVQQVAVPRQVCNNQPMVVQTPKSGGGAVLGAVAGGALGNAIGNGGGRALATVVGVVGGAMVGDRLEGPNTQVQNVQQCGTQTYYENQATHYNVVYEYQGTQYNVQMVNDPGPYVRLQVTPVGAVAPQPQTAYVQPAPQATYVQPVAVAPVAYPAPVYYPSYYAPYYPPVGLSLNFGYSRGFYGGGHRHWR</sequence>
<reference evidence="6" key="1">
    <citation type="journal article" date="2019" name="Int. J. Syst. Evol. Microbiol.">
        <title>The Global Catalogue of Microorganisms (GCM) 10K type strain sequencing project: providing services to taxonomists for standard genome sequencing and annotation.</title>
        <authorList>
            <consortium name="The Broad Institute Genomics Platform"/>
            <consortium name="The Broad Institute Genome Sequencing Center for Infectious Disease"/>
            <person name="Wu L."/>
            <person name="Ma J."/>
        </authorList>
    </citation>
    <scope>NUCLEOTIDE SEQUENCE [LARGE SCALE GENOMIC DNA]</scope>
    <source>
        <strain evidence="6">CCUG 39402</strain>
    </source>
</reference>
<evidence type="ECO:0000313" key="5">
    <source>
        <dbReference type="EMBL" id="MFC6283556.1"/>
    </source>
</evidence>
<evidence type="ECO:0000259" key="4">
    <source>
        <dbReference type="Pfam" id="PF05433"/>
    </source>
</evidence>
<comment type="caution">
    <text evidence="5">The sequence shown here is derived from an EMBL/GenBank/DDBJ whole genome shotgun (WGS) entry which is preliminary data.</text>
</comment>
<feature type="chain" id="PRO_5047225991" evidence="3">
    <location>
        <begin position="23"/>
        <end position="225"/>
    </location>
</feature>
<dbReference type="PANTHER" id="PTHR35603">
    <property type="match status" value="1"/>
</dbReference>
<dbReference type="InterPro" id="IPR051407">
    <property type="entry name" value="Bact_OM_lipoprot/Surf_antigen"/>
</dbReference>
<dbReference type="Pfam" id="PF05433">
    <property type="entry name" value="Rick_17kDa_Anti"/>
    <property type="match status" value="1"/>
</dbReference>
<organism evidence="5 6">
    <name type="scientific">Polaromonas aquatica</name>
    <dbReference type="NCBI Taxonomy" id="332657"/>
    <lineage>
        <taxon>Bacteria</taxon>
        <taxon>Pseudomonadati</taxon>
        <taxon>Pseudomonadota</taxon>
        <taxon>Betaproteobacteria</taxon>
        <taxon>Burkholderiales</taxon>
        <taxon>Comamonadaceae</taxon>
        <taxon>Polaromonas</taxon>
    </lineage>
</organism>
<evidence type="ECO:0000256" key="1">
    <source>
        <dbReference type="ARBA" id="ARBA00004370"/>
    </source>
</evidence>
<evidence type="ECO:0000256" key="2">
    <source>
        <dbReference type="ARBA" id="ARBA00023136"/>
    </source>
</evidence>
<keyword evidence="6" id="KW-1185">Reference proteome</keyword>
<dbReference type="InterPro" id="IPR008816">
    <property type="entry name" value="Gly_zipper_2TM_dom"/>
</dbReference>
<feature type="signal peptide" evidence="3">
    <location>
        <begin position="1"/>
        <end position="22"/>
    </location>
</feature>
<comment type="subcellular location">
    <subcellularLocation>
        <location evidence="1">Membrane</location>
    </subcellularLocation>
</comment>
<feature type="domain" description="Glycine zipper 2TM" evidence="4">
    <location>
        <begin position="60"/>
        <end position="99"/>
    </location>
</feature>